<feature type="compositionally biased region" description="Low complexity" evidence="1">
    <location>
        <begin position="264"/>
        <end position="276"/>
    </location>
</feature>
<dbReference type="CDD" id="cd00167">
    <property type="entry name" value="SANT"/>
    <property type="match status" value="2"/>
</dbReference>
<feature type="domain" description="Myb-like" evidence="2">
    <location>
        <begin position="137"/>
        <end position="187"/>
    </location>
</feature>
<accession>A0A836BPX4</accession>
<feature type="domain" description="HTH myb-type" evidence="3">
    <location>
        <begin position="106"/>
        <end position="133"/>
    </location>
</feature>
<evidence type="ECO:0000256" key="1">
    <source>
        <dbReference type="SAM" id="MobiDB-lite"/>
    </source>
</evidence>
<dbReference type="InterPro" id="IPR009057">
    <property type="entry name" value="Homeodomain-like_sf"/>
</dbReference>
<feature type="compositionally biased region" description="Acidic residues" evidence="1">
    <location>
        <begin position="20"/>
        <end position="39"/>
    </location>
</feature>
<dbReference type="SMART" id="SM00717">
    <property type="entry name" value="SANT"/>
    <property type="match status" value="2"/>
</dbReference>
<evidence type="ECO:0000313" key="5">
    <source>
        <dbReference type="Proteomes" id="UP000612055"/>
    </source>
</evidence>
<dbReference type="EMBL" id="JAEHOE010000192">
    <property type="protein sequence ID" value="KAG2483043.1"/>
    <property type="molecule type" value="Genomic_DNA"/>
</dbReference>
<gene>
    <name evidence="4" type="ORF">HYH03_018072</name>
</gene>
<reference evidence="4" key="1">
    <citation type="journal article" date="2020" name="bioRxiv">
        <title>Comparative genomics of Chlamydomonas.</title>
        <authorList>
            <person name="Craig R.J."/>
            <person name="Hasan A.R."/>
            <person name="Ness R.W."/>
            <person name="Keightley P.D."/>
        </authorList>
    </citation>
    <scope>NUCLEOTIDE SEQUENCE</scope>
    <source>
        <strain evidence="4">CCAP 11/70</strain>
    </source>
</reference>
<evidence type="ECO:0000259" key="3">
    <source>
        <dbReference type="PROSITE" id="PS51294"/>
    </source>
</evidence>
<feature type="compositionally biased region" description="Low complexity" evidence="1">
    <location>
        <begin position="505"/>
        <end position="514"/>
    </location>
</feature>
<feature type="compositionally biased region" description="Low complexity" evidence="1">
    <location>
        <begin position="484"/>
        <end position="497"/>
    </location>
</feature>
<feature type="region of interest" description="Disordered" evidence="1">
    <location>
        <begin position="322"/>
        <end position="374"/>
    </location>
</feature>
<dbReference type="GO" id="GO:0005634">
    <property type="term" value="C:nucleus"/>
    <property type="evidence" value="ECO:0007669"/>
    <property type="project" value="TreeGrafter"/>
</dbReference>
<dbReference type="InterPro" id="IPR017930">
    <property type="entry name" value="Myb_dom"/>
</dbReference>
<dbReference type="PROSITE" id="PS51294">
    <property type="entry name" value="HTH_MYB"/>
    <property type="match status" value="2"/>
</dbReference>
<feature type="region of interest" description="Disordered" evidence="1">
    <location>
        <begin position="732"/>
        <end position="760"/>
    </location>
</feature>
<feature type="compositionally biased region" description="Low complexity" evidence="1">
    <location>
        <begin position="347"/>
        <end position="374"/>
    </location>
</feature>
<dbReference type="OrthoDB" id="2143914at2759"/>
<dbReference type="Pfam" id="PF00249">
    <property type="entry name" value="Myb_DNA-binding"/>
    <property type="match status" value="2"/>
</dbReference>
<dbReference type="InterPro" id="IPR050560">
    <property type="entry name" value="MYB_TF"/>
</dbReference>
<feature type="compositionally biased region" description="Pro residues" evidence="1">
    <location>
        <begin position="598"/>
        <end position="619"/>
    </location>
</feature>
<dbReference type="Gene3D" id="1.10.10.60">
    <property type="entry name" value="Homeodomain-like"/>
    <property type="match status" value="2"/>
</dbReference>
<feature type="region of interest" description="Disordered" evidence="1">
    <location>
        <begin position="264"/>
        <end position="294"/>
    </location>
</feature>
<feature type="compositionally biased region" description="Gly residues" evidence="1">
    <location>
        <begin position="732"/>
        <end position="743"/>
    </location>
</feature>
<feature type="domain" description="Myb-like" evidence="2">
    <location>
        <begin position="49"/>
        <end position="135"/>
    </location>
</feature>
<dbReference type="GO" id="GO:0000978">
    <property type="term" value="F:RNA polymerase II cis-regulatory region sequence-specific DNA binding"/>
    <property type="evidence" value="ECO:0007669"/>
    <property type="project" value="TreeGrafter"/>
</dbReference>
<evidence type="ECO:0000259" key="2">
    <source>
        <dbReference type="PROSITE" id="PS50090"/>
    </source>
</evidence>
<feature type="region of interest" description="Disordered" evidence="1">
    <location>
        <begin position="470"/>
        <end position="514"/>
    </location>
</feature>
<feature type="compositionally biased region" description="Gly residues" evidence="1">
    <location>
        <begin position="636"/>
        <end position="646"/>
    </location>
</feature>
<feature type="region of interest" description="Disordered" evidence="1">
    <location>
        <begin position="1"/>
        <end position="55"/>
    </location>
</feature>
<proteinExistence type="predicted"/>
<feature type="compositionally biased region" description="Low complexity" evidence="1">
    <location>
        <begin position="673"/>
        <end position="709"/>
    </location>
</feature>
<feature type="compositionally biased region" description="Pro residues" evidence="1">
    <location>
        <begin position="429"/>
        <end position="441"/>
    </location>
</feature>
<keyword evidence="5" id="KW-1185">Reference proteome</keyword>
<feature type="domain" description="HTH myb-type" evidence="3">
    <location>
        <begin position="137"/>
        <end position="191"/>
    </location>
</feature>
<dbReference type="SUPFAM" id="SSF46689">
    <property type="entry name" value="Homeodomain-like"/>
    <property type="match status" value="1"/>
</dbReference>
<feature type="region of interest" description="Disordered" evidence="1">
    <location>
        <begin position="587"/>
        <end position="710"/>
    </location>
</feature>
<evidence type="ECO:0000313" key="4">
    <source>
        <dbReference type="EMBL" id="KAG2483043.1"/>
    </source>
</evidence>
<dbReference type="Proteomes" id="UP000612055">
    <property type="component" value="Unassembled WGS sequence"/>
</dbReference>
<feature type="compositionally biased region" description="Gly residues" evidence="1">
    <location>
        <begin position="83"/>
        <end position="101"/>
    </location>
</feature>
<feature type="region of interest" description="Disordered" evidence="1">
    <location>
        <begin position="422"/>
        <end position="445"/>
    </location>
</feature>
<organism evidence="4 5">
    <name type="scientific">Edaphochlamys debaryana</name>
    <dbReference type="NCBI Taxonomy" id="47281"/>
    <lineage>
        <taxon>Eukaryota</taxon>
        <taxon>Viridiplantae</taxon>
        <taxon>Chlorophyta</taxon>
        <taxon>core chlorophytes</taxon>
        <taxon>Chlorophyceae</taxon>
        <taxon>CS clade</taxon>
        <taxon>Chlamydomonadales</taxon>
        <taxon>Chlamydomonadales incertae sedis</taxon>
        <taxon>Edaphochlamys</taxon>
    </lineage>
</organism>
<comment type="caution">
    <text evidence="4">The sequence shown here is derived from an EMBL/GenBank/DDBJ whole genome shotgun (WGS) entry which is preliminary data.</text>
</comment>
<dbReference type="GO" id="GO:0000981">
    <property type="term" value="F:DNA-binding transcription factor activity, RNA polymerase II-specific"/>
    <property type="evidence" value="ECO:0007669"/>
    <property type="project" value="TreeGrafter"/>
</dbReference>
<feature type="region of interest" description="Disordered" evidence="1">
    <location>
        <begin position="76"/>
        <end position="105"/>
    </location>
</feature>
<dbReference type="PANTHER" id="PTHR45614">
    <property type="entry name" value="MYB PROTEIN-RELATED"/>
    <property type="match status" value="1"/>
</dbReference>
<name>A0A836BPX4_9CHLO</name>
<protein>
    <submittedName>
        <fullName evidence="4">Uncharacterized protein</fullName>
    </submittedName>
</protein>
<sequence length="841" mass="81179">MDADPTTPERACSESLSEPPTDDEATTGGEEGDSGEDDSCAGAKRRRYSGAVSRRAWTAEEHEAMVEAVQQQLDAGAGAEGASAGGSGSAGGAAAGSGGAPGASKKKAGINWALVAQSVPGRTGKQCRERWQNACSRPNLVRGQWTAAEDRAIARGHALWGPAWTRIARQLTTRTENQVKNRWSTIVRNKKRPPLRTGGGLPAYVAAVQGGTRPTEAFSVIYGVILDEPSDPIGNPAAAILAAADPSHAAATPFAAAATAAFATPSPSAGNGPSSPQLAPPPSNGAQAAGQAALRPESGAGLGLGLGVPRLLYVASAQRSRSPSIAPDPPLLPALTSAPPGSVAEPADSAGIVGDSSGGAASDDDFGPAAGRPAAADAQAHVNLSGSGGGAAGMARAGSVASLASSPPCAAARKRQRLGLDPAGAEALPPAPQAPLTPPAPATLALTASGGMSHAANAAAAAGRATSSPAAAAGASAGSGGSGIPAAAAPAPAAVGPTTPPLAPPSTSAGGAEARSPLEAALAALSGATAGGRVSLPVGVVRSLLDIAVRHEGLLRCTQRARAAAAEAAAAAESVAAAVGGGPRVPPPAGPFSAGPMHFPPPLSLPPPPNYQGPAPRPARSPLGLPPAAMRHSGSAGSGGPRGGPGPSDDYFARMRALRAEQAQRRMASTARPSAGSHFAPGPAAGPARAAAAPPPAATAGAAGASALPEEVEEDWLAELCFDSDGGGDAGGGAAGAVQGGAGSAALAPPRRLSRGSFLPGPAGPAATFGPRSFSVPTSLHAWHSGAPAGAAAAAAELGAAAAGGAGPSAAGATGSALQPPLLRCATPSEEFLEAFLEATA</sequence>
<dbReference type="AlphaFoldDB" id="A0A836BPX4"/>
<dbReference type="InterPro" id="IPR001005">
    <property type="entry name" value="SANT/Myb"/>
</dbReference>
<dbReference type="PROSITE" id="PS50090">
    <property type="entry name" value="MYB_LIKE"/>
    <property type="match status" value="2"/>
</dbReference>